<comment type="function">
    <text evidence="1 9">May be involved in recombinational repair of damaged DNA.</text>
</comment>
<dbReference type="PIRSF" id="PIRSF003128">
    <property type="entry name" value="RecN"/>
    <property type="match status" value="1"/>
</dbReference>
<evidence type="ECO:0000256" key="1">
    <source>
        <dbReference type="ARBA" id="ARBA00003618"/>
    </source>
</evidence>
<evidence type="ECO:0000256" key="3">
    <source>
        <dbReference type="ARBA" id="ARBA00021315"/>
    </source>
</evidence>
<evidence type="ECO:0000256" key="2">
    <source>
        <dbReference type="ARBA" id="ARBA00009441"/>
    </source>
</evidence>
<keyword evidence="12" id="KW-1185">Reference proteome</keyword>
<reference evidence="11 12" key="1">
    <citation type="submission" date="2020-07" db="EMBL/GenBank/DDBJ databases">
        <authorList>
            <person name="Feng X."/>
        </authorList>
    </citation>
    <scope>NUCLEOTIDE SEQUENCE [LARGE SCALE GENOMIC DNA]</scope>
    <source>
        <strain evidence="11 12">JCM14086</strain>
    </source>
</reference>
<dbReference type="PANTHER" id="PTHR11059:SF0">
    <property type="entry name" value="DNA REPAIR PROTEIN RECN"/>
    <property type="match status" value="1"/>
</dbReference>
<dbReference type="Proteomes" id="UP000525652">
    <property type="component" value="Unassembled WGS sequence"/>
</dbReference>
<dbReference type="Pfam" id="PF02463">
    <property type="entry name" value="SMC_N"/>
    <property type="match status" value="1"/>
</dbReference>
<dbReference type="GO" id="GO:0006310">
    <property type="term" value="P:DNA recombination"/>
    <property type="evidence" value="ECO:0007669"/>
    <property type="project" value="InterPro"/>
</dbReference>
<dbReference type="SUPFAM" id="SSF52540">
    <property type="entry name" value="P-loop containing nucleoside triphosphate hydrolases"/>
    <property type="match status" value="1"/>
</dbReference>
<comment type="caution">
    <text evidence="11">The sequence shown here is derived from an EMBL/GenBank/DDBJ whole genome shotgun (WGS) entry which is preliminary data.</text>
</comment>
<evidence type="ECO:0000259" key="10">
    <source>
        <dbReference type="Pfam" id="PF02463"/>
    </source>
</evidence>
<dbReference type="Gene3D" id="3.40.50.300">
    <property type="entry name" value="P-loop containing nucleotide triphosphate hydrolases"/>
    <property type="match status" value="2"/>
</dbReference>
<evidence type="ECO:0000256" key="6">
    <source>
        <dbReference type="ARBA" id="ARBA00022840"/>
    </source>
</evidence>
<dbReference type="GO" id="GO:0005524">
    <property type="term" value="F:ATP binding"/>
    <property type="evidence" value="ECO:0007669"/>
    <property type="project" value="UniProtKB-KW"/>
</dbReference>
<evidence type="ECO:0000256" key="7">
    <source>
        <dbReference type="ARBA" id="ARBA00023204"/>
    </source>
</evidence>
<dbReference type="GO" id="GO:0043590">
    <property type="term" value="C:bacterial nucleoid"/>
    <property type="evidence" value="ECO:0007669"/>
    <property type="project" value="TreeGrafter"/>
</dbReference>
<proteinExistence type="inferred from homology"/>
<dbReference type="InterPro" id="IPR003395">
    <property type="entry name" value="RecF/RecN/SMC_N"/>
</dbReference>
<dbReference type="GO" id="GO:0006281">
    <property type="term" value="P:DNA repair"/>
    <property type="evidence" value="ECO:0007669"/>
    <property type="project" value="UniProtKB-KW"/>
</dbReference>
<protein>
    <recommendedName>
        <fullName evidence="3 9">DNA repair protein RecN</fullName>
    </recommendedName>
    <alternativeName>
        <fullName evidence="8 9">Recombination protein N</fullName>
    </alternativeName>
</protein>
<dbReference type="EMBL" id="JACHVA010000045">
    <property type="protein sequence ID" value="MBC2601030.1"/>
    <property type="molecule type" value="Genomic_DNA"/>
</dbReference>
<evidence type="ECO:0000313" key="11">
    <source>
        <dbReference type="EMBL" id="MBC2601030.1"/>
    </source>
</evidence>
<dbReference type="CDD" id="cd03241">
    <property type="entry name" value="ABC_RecN"/>
    <property type="match status" value="1"/>
</dbReference>
<evidence type="ECO:0000256" key="9">
    <source>
        <dbReference type="PIRNR" id="PIRNR003128"/>
    </source>
</evidence>
<evidence type="ECO:0000256" key="4">
    <source>
        <dbReference type="ARBA" id="ARBA00022741"/>
    </source>
</evidence>
<gene>
    <name evidence="11" type="ORF">H5P30_04470</name>
</gene>
<dbReference type="InterPro" id="IPR027417">
    <property type="entry name" value="P-loop_NTPase"/>
</dbReference>
<evidence type="ECO:0000313" key="12">
    <source>
        <dbReference type="Proteomes" id="UP000525652"/>
    </source>
</evidence>
<keyword evidence="6" id="KW-0067">ATP-binding</keyword>
<sequence>MLQFLKVENLALIDSVEMECHPGFTAVTGETGAGKSVIMGALSLLSGRRADRSMIRKGAEFCEVQASLFFREPSRVNAAMQEAGLQPMEDGELVLHRKIQAAGGQRILVNGQVAALGQLAALGDVWLELHGPEAPLALFHRAAQVDLLDAFAGNGALRETFSDIFHQWSQLKAKIERIENEGSLSEDEQTYLQSQIEEIRMLNISQEWLEKLESDFHRVSNAREIDQRLSGLEDALSGPKGAPGRLADVYRCGNKLRELVPDEVGPHMDRLDALMVDLNDLFGELEALRSVLEVDGYEIEEVENNMKLWMGVRRRHGGSVEAVLEKCEEMEERLASQGNIEGTLAKLGKEEKALRDQLESVGAQLTEKREKISGPLAKKVTELLTRLGFKKPAFRIEVEPVSTWTERGTSSCEYLFSGTAGQAAMPLGKVASSGEIARVTLALKTVLAAVDHTAVLVFDEIDANVGGEVGREIGRELSRLAEDNQVFTITHLPQVAAMASSHFVVTKDQSDDSAAVSLRPLSEDRGERIDEIARMLGDRKSKTARSHAEELLGS</sequence>
<feature type="domain" description="RecF/RecN/SMC N-terminal" evidence="10">
    <location>
        <begin position="6"/>
        <end position="509"/>
    </location>
</feature>
<dbReference type="PANTHER" id="PTHR11059">
    <property type="entry name" value="DNA REPAIR PROTEIN RECN"/>
    <property type="match status" value="1"/>
</dbReference>
<keyword evidence="7 9" id="KW-0234">DNA repair</keyword>
<dbReference type="RefSeq" id="WP_185691758.1">
    <property type="nucleotide sequence ID" value="NZ_JACHVA010000045.1"/>
</dbReference>
<organism evidence="11 12">
    <name type="scientific">Puniceicoccus vermicola</name>
    <dbReference type="NCBI Taxonomy" id="388746"/>
    <lineage>
        <taxon>Bacteria</taxon>
        <taxon>Pseudomonadati</taxon>
        <taxon>Verrucomicrobiota</taxon>
        <taxon>Opitutia</taxon>
        <taxon>Puniceicoccales</taxon>
        <taxon>Puniceicoccaceae</taxon>
        <taxon>Puniceicoccus</taxon>
    </lineage>
</organism>
<name>A0A7X1AW05_9BACT</name>
<dbReference type="AlphaFoldDB" id="A0A7X1AW05"/>
<accession>A0A7X1AW05</accession>
<comment type="similarity">
    <text evidence="2 9">Belongs to the RecN family.</text>
</comment>
<evidence type="ECO:0000256" key="8">
    <source>
        <dbReference type="ARBA" id="ARBA00033408"/>
    </source>
</evidence>
<evidence type="ECO:0000256" key="5">
    <source>
        <dbReference type="ARBA" id="ARBA00022763"/>
    </source>
</evidence>
<keyword evidence="5 9" id="KW-0227">DNA damage</keyword>
<dbReference type="GO" id="GO:0009432">
    <property type="term" value="P:SOS response"/>
    <property type="evidence" value="ECO:0007669"/>
    <property type="project" value="TreeGrafter"/>
</dbReference>
<dbReference type="InterPro" id="IPR004604">
    <property type="entry name" value="DNA_recomb/repair_RecN"/>
</dbReference>
<keyword evidence="4" id="KW-0547">Nucleotide-binding</keyword>